<keyword evidence="1" id="KW-0732">Signal</keyword>
<reference evidence="2 3" key="1">
    <citation type="submission" date="2019-12" db="EMBL/GenBank/DDBJ databases">
        <title>Draft genome sequence of the ascomycete Xylaria multiplex DSM 110363.</title>
        <authorList>
            <person name="Buettner E."/>
            <person name="Kellner H."/>
        </authorList>
    </citation>
    <scope>NUCLEOTIDE SEQUENCE [LARGE SCALE GENOMIC DNA]</scope>
    <source>
        <strain evidence="2 3">DSM 110363</strain>
    </source>
</reference>
<sequence>MRNFTAAALLSFTALAAARIPSQFIELKVTAGSSLEGYQLVGSTDFPEFVPVDRIGDSATGWYLDYYSPITGFDWYFIEIVVDGAERGLDLGGDKNIPGPLAWIPASPFIGTQTHNMWQAREPERESLFIYASYVNSQLTRAFACLNSAGRYQLSAYPPGQQPENCEEVQLQWSPAA</sequence>
<comment type="caution">
    <text evidence="2">The sequence shown here is derived from an EMBL/GenBank/DDBJ whole genome shotgun (WGS) entry which is preliminary data.</text>
</comment>
<evidence type="ECO:0000256" key="1">
    <source>
        <dbReference type="SAM" id="SignalP"/>
    </source>
</evidence>
<protein>
    <submittedName>
        <fullName evidence="2">Uncharacterized protein</fullName>
    </submittedName>
</protein>
<proteinExistence type="predicted"/>
<dbReference type="OrthoDB" id="4681431at2759"/>
<dbReference type="EMBL" id="WUBL01000122">
    <property type="protein sequence ID" value="KAF2965210.1"/>
    <property type="molecule type" value="Genomic_DNA"/>
</dbReference>
<accession>A0A7C8MKU8</accession>
<dbReference type="AlphaFoldDB" id="A0A7C8MKU8"/>
<name>A0A7C8MKU8_9PEZI</name>
<keyword evidence="3" id="KW-1185">Reference proteome</keyword>
<evidence type="ECO:0000313" key="2">
    <source>
        <dbReference type="EMBL" id="KAF2965210.1"/>
    </source>
</evidence>
<dbReference type="Proteomes" id="UP000481858">
    <property type="component" value="Unassembled WGS sequence"/>
</dbReference>
<gene>
    <name evidence="2" type="ORF">GQX73_g8362</name>
</gene>
<dbReference type="InParanoid" id="A0A7C8MKU8"/>
<evidence type="ECO:0000313" key="3">
    <source>
        <dbReference type="Proteomes" id="UP000481858"/>
    </source>
</evidence>
<feature type="chain" id="PRO_5028871248" evidence="1">
    <location>
        <begin position="19"/>
        <end position="177"/>
    </location>
</feature>
<organism evidence="2 3">
    <name type="scientific">Xylaria multiplex</name>
    <dbReference type="NCBI Taxonomy" id="323545"/>
    <lineage>
        <taxon>Eukaryota</taxon>
        <taxon>Fungi</taxon>
        <taxon>Dikarya</taxon>
        <taxon>Ascomycota</taxon>
        <taxon>Pezizomycotina</taxon>
        <taxon>Sordariomycetes</taxon>
        <taxon>Xylariomycetidae</taxon>
        <taxon>Xylariales</taxon>
        <taxon>Xylariaceae</taxon>
        <taxon>Xylaria</taxon>
    </lineage>
</organism>
<feature type="signal peptide" evidence="1">
    <location>
        <begin position="1"/>
        <end position="18"/>
    </location>
</feature>